<sequence length="80" mass="9037">MVSESTIKRNIKLDKETAKIIEYLHSSTLIPKSGIVKILILNSILNSDTLPKVIRVFITNEIKNISISIMKKGTKKNEKN</sequence>
<name>A0A5A8F6V4_9BACT</name>
<reference evidence="1 2" key="1">
    <citation type="submission" date="2019-06" db="EMBL/GenBank/DDBJ databases">
        <title>Genomic insights into carbon and energy metabolism of Deferribacter autotrophicus revealed new metabolic traits in the phylum Deferribacteres.</title>
        <authorList>
            <person name="Slobodkin A.I."/>
            <person name="Slobodkina G.B."/>
            <person name="Allioux M."/>
            <person name="Alain K."/>
            <person name="Jebbar M."/>
            <person name="Shadrin V."/>
            <person name="Kublanov I.V."/>
            <person name="Toshchakov S.V."/>
            <person name="Bonch-Osmolovskaya E.A."/>
        </authorList>
    </citation>
    <scope>NUCLEOTIDE SEQUENCE [LARGE SCALE GENOMIC DNA]</scope>
    <source>
        <strain evidence="1 2">SL50</strain>
    </source>
</reference>
<dbReference type="AlphaFoldDB" id="A0A5A8F6V4"/>
<dbReference type="EMBL" id="VFJB01000007">
    <property type="protein sequence ID" value="KAA0257507.1"/>
    <property type="molecule type" value="Genomic_DNA"/>
</dbReference>
<evidence type="ECO:0000313" key="2">
    <source>
        <dbReference type="Proteomes" id="UP000322876"/>
    </source>
</evidence>
<keyword evidence="2" id="KW-1185">Reference proteome</keyword>
<protein>
    <submittedName>
        <fullName evidence="1">Uncharacterized protein</fullName>
    </submittedName>
</protein>
<proteinExistence type="predicted"/>
<organism evidence="1 2">
    <name type="scientific">Deferribacter autotrophicus</name>
    <dbReference type="NCBI Taxonomy" id="500465"/>
    <lineage>
        <taxon>Bacteria</taxon>
        <taxon>Pseudomonadati</taxon>
        <taxon>Deferribacterota</taxon>
        <taxon>Deferribacteres</taxon>
        <taxon>Deferribacterales</taxon>
        <taxon>Deferribacteraceae</taxon>
        <taxon>Deferribacter</taxon>
    </lineage>
</organism>
<dbReference type="Proteomes" id="UP000322876">
    <property type="component" value="Unassembled WGS sequence"/>
</dbReference>
<accession>A0A5A8F6V4</accession>
<evidence type="ECO:0000313" key="1">
    <source>
        <dbReference type="EMBL" id="KAA0257507.1"/>
    </source>
</evidence>
<dbReference type="RefSeq" id="WP_149266888.1">
    <property type="nucleotide sequence ID" value="NZ_VFJB01000007.1"/>
</dbReference>
<comment type="caution">
    <text evidence="1">The sequence shown here is derived from an EMBL/GenBank/DDBJ whole genome shotgun (WGS) entry which is preliminary data.</text>
</comment>
<gene>
    <name evidence="1" type="ORF">FHQ18_09195</name>
</gene>